<name>A0A453E776_AEGTS</name>
<reference evidence="2" key="1">
    <citation type="journal article" date="2014" name="Science">
        <title>Ancient hybridizations among the ancestral genomes of bread wheat.</title>
        <authorList>
            <consortium name="International Wheat Genome Sequencing Consortium,"/>
            <person name="Marcussen T."/>
            <person name="Sandve S.R."/>
            <person name="Heier L."/>
            <person name="Spannagl M."/>
            <person name="Pfeifer M."/>
            <person name="Jakobsen K.S."/>
            <person name="Wulff B.B."/>
            <person name="Steuernagel B."/>
            <person name="Mayer K.F."/>
            <person name="Olsen O.A."/>
        </authorList>
    </citation>
    <scope>NUCLEOTIDE SEQUENCE [LARGE SCALE GENOMIC DNA]</scope>
    <source>
        <strain evidence="2">cv. AL8/78</strain>
    </source>
</reference>
<keyword evidence="2" id="KW-1185">Reference proteome</keyword>
<sequence>VFDLHADIDAESCEAEKSILKRRLSESASEVERWRRKCFA</sequence>
<dbReference type="EnsemblPlants" id="AET3Gv20243000.1">
    <property type="protein sequence ID" value="AET3Gv20243000.1"/>
    <property type="gene ID" value="AET3Gv20243000"/>
</dbReference>
<evidence type="ECO:0000313" key="2">
    <source>
        <dbReference type="Proteomes" id="UP000015105"/>
    </source>
</evidence>
<dbReference type="AlphaFoldDB" id="A0A453E776"/>
<reference evidence="2" key="2">
    <citation type="journal article" date="2017" name="Nat. Plants">
        <title>The Aegilops tauschii genome reveals multiple impacts of transposons.</title>
        <authorList>
            <person name="Zhao G."/>
            <person name="Zou C."/>
            <person name="Li K."/>
            <person name="Wang K."/>
            <person name="Li T."/>
            <person name="Gao L."/>
            <person name="Zhang X."/>
            <person name="Wang H."/>
            <person name="Yang Z."/>
            <person name="Liu X."/>
            <person name="Jiang W."/>
            <person name="Mao L."/>
            <person name="Kong X."/>
            <person name="Jiao Y."/>
            <person name="Jia J."/>
        </authorList>
    </citation>
    <scope>NUCLEOTIDE SEQUENCE [LARGE SCALE GENOMIC DNA]</scope>
    <source>
        <strain evidence="2">cv. AL8/78</strain>
    </source>
</reference>
<reference evidence="1" key="5">
    <citation type="journal article" date="2021" name="G3 (Bethesda)">
        <title>Aegilops tauschii genome assembly Aet v5.0 features greater sequence contiguity and improved annotation.</title>
        <authorList>
            <person name="Wang L."/>
            <person name="Zhu T."/>
            <person name="Rodriguez J.C."/>
            <person name="Deal K.R."/>
            <person name="Dubcovsky J."/>
            <person name="McGuire P.E."/>
            <person name="Lux T."/>
            <person name="Spannagl M."/>
            <person name="Mayer K.F.X."/>
            <person name="Baldrich P."/>
            <person name="Meyers B.C."/>
            <person name="Huo N."/>
            <person name="Gu Y.Q."/>
            <person name="Zhou H."/>
            <person name="Devos K.M."/>
            <person name="Bennetzen J.L."/>
            <person name="Unver T."/>
            <person name="Budak H."/>
            <person name="Gulick P.J."/>
            <person name="Galiba G."/>
            <person name="Kalapos B."/>
            <person name="Nelson D.R."/>
            <person name="Li P."/>
            <person name="You F.M."/>
            <person name="Luo M.C."/>
            <person name="Dvorak J."/>
        </authorList>
    </citation>
    <scope>NUCLEOTIDE SEQUENCE [LARGE SCALE GENOMIC DNA]</scope>
    <source>
        <strain evidence="1">cv. AL8/78</strain>
    </source>
</reference>
<organism evidence="1 2">
    <name type="scientific">Aegilops tauschii subsp. strangulata</name>
    <name type="common">Goatgrass</name>
    <dbReference type="NCBI Taxonomy" id="200361"/>
    <lineage>
        <taxon>Eukaryota</taxon>
        <taxon>Viridiplantae</taxon>
        <taxon>Streptophyta</taxon>
        <taxon>Embryophyta</taxon>
        <taxon>Tracheophyta</taxon>
        <taxon>Spermatophyta</taxon>
        <taxon>Magnoliopsida</taxon>
        <taxon>Liliopsida</taxon>
        <taxon>Poales</taxon>
        <taxon>Poaceae</taxon>
        <taxon>BOP clade</taxon>
        <taxon>Pooideae</taxon>
        <taxon>Triticodae</taxon>
        <taxon>Triticeae</taxon>
        <taxon>Triticinae</taxon>
        <taxon>Aegilops</taxon>
    </lineage>
</organism>
<accession>A0A453E776</accession>
<dbReference type="Gramene" id="AET3Gv20243000.1">
    <property type="protein sequence ID" value="AET3Gv20243000.1"/>
    <property type="gene ID" value="AET3Gv20243000"/>
</dbReference>
<evidence type="ECO:0000313" key="1">
    <source>
        <dbReference type="EnsemblPlants" id="AET3Gv20243000.1"/>
    </source>
</evidence>
<reference evidence="1" key="3">
    <citation type="journal article" date="2017" name="Nature">
        <title>Genome sequence of the progenitor of the wheat D genome Aegilops tauschii.</title>
        <authorList>
            <person name="Luo M.C."/>
            <person name="Gu Y.Q."/>
            <person name="Puiu D."/>
            <person name="Wang H."/>
            <person name="Twardziok S.O."/>
            <person name="Deal K.R."/>
            <person name="Huo N."/>
            <person name="Zhu T."/>
            <person name="Wang L."/>
            <person name="Wang Y."/>
            <person name="McGuire P.E."/>
            <person name="Liu S."/>
            <person name="Long H."/>
            <person name="Ramasamy R.K."/>
            <person name="Rodriguez J.C."/>
            <person name="Van S.L."/>
            <person name="Yuan L."/>
            <person name="Wang Z."/>
            <person name="Xia Z."/>
            <person name="Xiao L."/>
            <person name="Anderson O.D."/>
            <person name="Ouyang S."/>
            <person name="Liang Y."/>
            <person name="Zimin A.V."/>
            <person name="Pertea G."/>
            <person name="Qi P."/>
            <person name="Bennetzen J.L."/>
            <person name="Dai X."/>
            <person name="Dawson M.W."/>
            <person name="Muller H.G."/>
            <person name="Kugler K."/>
            <person name="Rivarola-Duarte L."/>
            <person name="Spannagl M."/>
            <person name="Mayer K.F.X."/>
            <person name="Lu F.H."/>
            <person name="Bevan M.W."/>
            <person name="Leroy P."/>
            <person name="Li P."/>
            <person name="You F.M."/>
            <person name="Sun Q."/>
            <person name="Liu Z."/>
            <person name="Lyons E."/>
            <person name="Wicker T."/>
            <person name="Salzberg S.L."/>
            <person name="Devos K.M."/>
            <person name="Dvorak J."/>
        </authorList>
    </citation>
    <scope>NUCLEOTIDE SEQUENCE [LARGE SCALE GENOMIC DNA]</scope>
    <source>
        <strain evidence="1">cv. AL8/78</strain>
    </source>
</reference>
<proteinExistence type="predicted"/>
<reference evidence="1" key="4">
    <citation type="submission" date="2019-03" db="UniProtKB">
        <authorList>
            <consortium name="EnsemblPlants"/>
        </authorList>
    </citation>
    <scope>IDENTIFICATION</scope>
</reference>
<protein>
    <submittedName>
        <fullName evidence="1">Uncharacterized protein</fullName>
    </submittedName>
</protein>
<dbReference type="Proteomes" id="UP000015105">
    <property type="component" value="Chromosome 3D"/>
</dbReference>